<sequence>MTVIQPDEIQNKFNELKQNGVLNNEVVCLAIEFLQVNLVDETYFAYTNLLTAYDGAGFTKEKSINTKAIYNPSIQKYQIDIFDVPYIEIMSNKFWNGFIQSNNSDFETIIQSISFASNILSNCVQTFFSLTTIIVCIKLVYNLTYYKDFQNIFYAFQNIFIDMVYLVLLLVGFLTAFTFQIYYYLGTKDQSFAEVYRLRQQIDHPIMNSDEEINNQLVFQYIKNLEYQLQKQLKYIKEIKQYQYQQNKEQQKSDQYYQVLKLRNDQHINQVIQSPATSFGKDSYRAFTFQGNQSNDQKSMGYDIKDIQQLNKKDI</sequence>
<dbReference type="EMBL" id="LDAU01000056">
    <property type="protein sequence ID" value="KRX08951.1"/>
    <property type="molecule type" value="Genomic_DNA"/>
</dbReference>
<gene>
    <name evidence="2" type="ORF">PPERSA_08154</name>
</gene>
<proteinExistence type="predicted"/>
<feature type="transmembrane region" description="Helical" evidence="1">
    <location>
        <begin position="124"/>
        <end position="143"/>
    </location>
</feature>
<evidence type="ECO:0008006" key="4">
    <source>
        <dbReference type="Google" id="ProtNLM"/>
    </source>
</evidence>
<dbReference type="InParanoid" id="A0A0V0R386"/>
<comment type="caution">
    <text evidence="2">The sequence shown here is derived from an EMBL/GenBank/DDBJ whole genome shotgun (WGS) entry which is preliminary data.</text>
</comment>
<keyword evidence="3" id="KW-1185">Reference proteome</keyword>
<organism evidence="2 3">
    <name type="scientific">Pseudocohnilembus persalinus</name>
    <name type="common">Ciliate</name>
    <dbReference type="NCBI Taxonomy" id="266149"/>
    <lineage>
        <taxon>Eukaryota</taxon>
        <taxon>Sar</taxon>
        <taxon>Alveolata</taxon>
        <taxon>Ciliophora</taxon>
        <taxon>Intramacronucleata</taxon>
        <taxon>Oligohymenophorea</taxon>
        <taxon>Scuticociliatia</taxon>
        <taxon>Philasterida</taxon>
        <taxon>Pseudocohnilembidae</taxon>
        <taxon>Pseudocohnilembus</taxon>
    </lineage>
</organism>
<evidence type="ECO:0000313" key="2">
    <source>
        <dbReference type="EMBL" id="KRX08951.1"/>
    </source>
</evidence>
<dbReference type="AlphaFoldDB" id="A0A0V0R386"/>
<keyword evidence="1" id="KW-0812">Transmembrane</keyword>
<reference evidence="2 3" key="1">
    <citation type="journal article" date="2015" name="Sci. Rep.">
        <title>Genome of the facultative scuticociliatosis pathogen Pseudocohnilembus persalinus provides insight into its virulence through horizontal gene transfer.</title>
        <authorList>
            <person name="Xiong J."/>
            <person name="Wang G."/>
            <person name="Cheng J."/>
            <person name="Tian M."/>
            <person name="Pan X."/>
            <person name="Warren A."/>
            <person name="Jiang C."/>
            <person name="Yuan D."/>
            <person name="Miao W."/>
        </authorList>
    </citation>
    <scope>NUCLEOTIDE SEQUENCE [LARGE SCALE GENOMIC DNA]</scope>
    <source>
        <strain evidence="2">36N120E</strain>
    </source>
</reference>
<accession>A0A0V0R386</accession>
<keyword evidence="1" id="KW-0472">Membrane</keyword>
<protein>
    <recommendedName>
        <fullName evidence="4">Transmembrane protein</fullName>
    </recommendedName>
</protein>
<keyword evidence="1" id="KW-1133">Transmembrane helix</keyword>
<feature type="transmembrane region" description="Helical" evidence="1">
    <location>
        <begin position="164"/>
        <end position="185"/>
    </location>
</feature>
<dbReference type="Proteomes" id="UP000054937">
    <property type="component" value="Unassembled WGS sequence"/>
</dbReference>
<evidence type="ECO:0000256" key="1">
    <source>
        <dbReference type="SAM" id="Phobius"/>
    </source>
</evidence>
<name>A0A0V0R386_PSEPJ</name>
<evidence type="ECO:0000313" key="3">
    <source>
        <dbReference type="Proteomes" id="UP000054937"/>
    </source>
</evidence>